<evidence type="ECO:0000313" key="2">
    <source>
        <dbReference type="Proteomes" id="UP000000256"/>
    </source>
</evidence>
<name>A4XMI5_CALS8</name>
<dbReference type="KEGG" id="csc:Csac_2547"/>
<dbReference type="STRING" id="351627.Csac_2547"/>
<dbReference type="Gene3D" id="1.50.10.10">
    <property type="match status" value="1"/>
</dbReference>
<dbReference type="InterPro" id="IPR012341">
    <property type="entry name" value="6hp_glycosidase-like_sf"/>
</dbReference>
<evidence type="ECO:0008006" key="3">
    <source>
        <dbReference type="Google" id="ProtNLM"/>
    </source>
</evidence>
<organism evidence="1 2">
    <name type="scientific">Caldicellulosiruptor saccharolyticus (strain ATCC 43494 / DSM 8903 / Tp8T 6331)</name>
    <dbReference type="NCBI Taxonomy" id="351627"/>
    <lineage>
        <taxon>Bacteria</taxon>
        <taxon>Bacillati</taxon>
        <taxon>Bacillota</taxon>
        <taxon>Bacillota incertae sedis</taxon>
        <taxon>Caldicellulosiruptorales</taxon>
        <taxon>Caldicellulosiruptoraceae</taxon>
        <taxon>Caldicellulosiruptor</taxon>
    </lineage>
</organism>
<accession>A4XMI5</accession>
<dbReference type="AlphaFoldDB" id="A4XMI5"/>
<dbReference type="EMBL" id="CP000679">
    <property type="protein sequence ID" value="ABP68120.1"/>
    <property type="molecule type" value="Genomic_DNA"/>
</dbReference>
<dbReference type="InterPro" id="IPR008928">
    <property type="entry name" value="6-hairpin_glycosidase_sf"/>
</dbReference>
<proteinExistence type="predicted"/>
<dbReference type="SUPFAM" id="SSF48208">
    <property type="entry name" value="Six-hairpin glycosidases"/>
    <property type="match status" value="1"/>
</dbReference>
<dbReference type="HOGENOM" id="CLU_277846_0_0_9"/>
<dbReference type="Proteomes" id="UP000000256">
    <property type="component" value="Chromosome"/>
</dbReference>
<protein>
    <recommendedName>
        <fullName evidence="3">Cellobiose phosphorylase</fullName>
    </recommendedName>
</protein>
<sequence>MVLQPYISKILFDKTLECRDVRKMNVKPRYYYDEEKNAFCIENYQIAKPFSSFLPGIAGIYGIPLWCFYVNRGQCIASFGIKNKDGSILEFMPADRAYRLTSTHGFRTFLKIDKDIFYEPFKVGNLKNNAKTKMIICPSSLEISELHTEYGLEIDIKYYTLPNQNLAGLIREVTIRNNSSHPIELKLLDGLPLIVPYGKNDFALKNMSRTIEAWNYVENLENKAPYFRLHSSAEDTTEVVEIKEGNFFVSFKAGEKGLLERQQVIIDPKLVFGVTSEVDVPYEFIYSDKIDTSTQIYTNKTCCAFGFTQDVINAGDELKLYTIIGHAKSLAQLNGFISKINHAEFFEKSFLENKQTIDEIVNSGTILTSDWKLNEYSKMCYLDNILRGGWAHTVEHSSKKNVIYLFSRKHGDLERDYNFFEIQDTYYSQGNGNFRDINQNRRNDLYFNPYIFDFNVWYFMNLIQLDSYNPLVVKGIKYRLNDFSAVDGFINTGKEKLKKFFEKDYLPYELVKALEDEDITLNISSQEFINACIVNSEKLIEADPGEGFWIDHFTYNFDLIENFESIYPDKMKDLLLQKKYFYYDNEHYVRPRAERVKIINGKVKQFGAYALSKEKKDLIESRDFKKRYVRTNCGKGDIYYTSLFEKLLVIILNRISTLDPFGVGIEMEASKPGWNDALNGLPGIFGSSSCETMELLRLVKMLKRYINSYLADVEHIEIFEELYQFLISLRELLENTLDLDDEKTDFKYWDVSNEIKEKYRETVMFGINGKTVAVKMEEVAEFLNLCERKLSRAVEKAFDPEKGLYCTYFINEPTEYEIVDELGRCGQVIRINKFSQKRVAFFLESQVRALKVIEDKEVKKNIYHSVKNSNLYDKKLGMYKTNESLEKEPNQLGRIKAFTPGWLENESIFMHMEFKYLLEILKSRLYEEFFEDFRKVLPPFMDPEVYGRSIFENSSFIASSSNPDESIHGTGFVARLSGTTTEFLNMLTIMAFGDKLFEYIDGQLVFRLAPKLPSWMFTTKKEEVELYVDGKKQKILVDENSFLAVLFGRTIVIYKNPKRLNTYDHNTKISKYILHFEDEKLEVEREVIEEPISRRIRNCECKKIEVIF</sequence>
<reference evidence="1 2" key="1">
    <citation type="journal article" date="2008" name="Appl. Environ. Microbiol.">
        <title>Hydrogenomics of the extremely thermophilic bacterium Caldicellulosiruptor saccharolyticus.</title>
        <authorList>
            <person name="van de Werken H.J."/>
            <person name="Verhaart M.R."/>
            <person name="VanFossen A.L."/>
            <person name="Willquist K."/>
            <person name="Lewis D.L."/>
            <person name="Nichols J.D."/>
            <person name="Goorissen H.P."/>
            <person name="Mongodin E.F."/>
            <person name="Nelson K.E."/>
            <person name="van Niel E.W."/>
            <person name="Stams A.J."/>
            <person name="Ward D.E."/>
            <person name="de Vos W.M."/>
            <person name="van der Oost J."/>
            <person name="Kelly R.M."/>
            <person name="Kengen S.W."/>
        </authorList>
    </citation>
    <scope>NUCLEOTIDE SEQUENCE [LARGE SCALE GENOMIC DNA]</scope>
    <source>
        <strain evidence="2">ATCC 43494 / DSM 8903 / Tp8T 6331</strain>
    </source>
</reference>
<evidence type="ECO:0000313" key="1">
    <source>
        <dbReference type="EMBL" id="ABP68120.1"/>
    </source>
</evidence>
<dbReference type="GO" id="GO:0005975">
    <property type="term" value="P:carbohydrate metabolic process"/>
    <property type="evidence" value="ECO:0007669"/>
    <property type="project" value="InterPro"/>
</dbReference>
<keyword evidence="2" id="KW-1185">Reference proteome</keyword>
<dbReference type="eggNOG" id="COG3459">
    <property type="taxonomic scope" value="Bacteria"/>
</dbReference>
<gene>
    <name evidence="1" type="ordered locus">Csac_2547</name>
</gene>